<evidence type="ECO:0000313" key="2">
    <source>
        <dbReference type="Proteomes" id="UP000293092"/>
    </source>
</evidence>
<keyword evidence="2" id="KW-1185">Reference proteome</keyword>
<comment type="caution">
    <text evidence="1">The sequence shown here is derived from an EMBL/GenBank/DDBJ whole genome shotgun (WGS) entry which is preliminary data.</text>
</comment>
<accession>A0ACD2HJS9</accession>
<reference evidence="1" key="1">
    <citation type="submission" date="2017-11" db="EMBL/GenBank/DDBJ databases">
        <title>Comparative genomic and phylogenomic analyses of the family Idiomarinaceae.</title>
        <authorList>
            <person name="Liu Y."/>
            <person name="Shao Z."/>
        </authorList>
    </citation>
    <scope>NUCLEOTIDE SEQUENCE</scope>
    <source>
        <strain evidence="1">PIN1</strain>
    </source>
</reference>
<name>A0ACD2HJS9_9GAMM</name>
<evidence type="ECO:0000313" key="1">
    <source>
        <dbReference type="EMBL" id="RZQ56100.1"/>
    </source>
</evidence>
<protein>
    <submittedName>
        <fullName evidence="1">Uncharacterized protein</fullName>
    </submittedName>
</protein>
<gene>
    <name evidence="1" type="ORF">CWI82_01955</name>
</gene>
<dbReference type="Proteomes" id="UP000293092">
    <property type="component" value="Unassembled WGS sequence"/>
</dbReference>
<organism evidence="1 2">
    <name type="scientific">Pseudidiomarina tainanensis</name>
    <dbReference type="NCBI Taxonomy" id="502365"/>
    <lineage>
        <taxon>Bacteria</taxon>
        <taxon>Pseudomonadati</taxon>
        <taxon>Pseudomonadota</taxon>
        <taxon>Gammaproteobacteria</taxon>
        <taxon>Alteromonadales</taxon>
        <taxon>Idiomarinaceae</taxon>
        <taxon>Pseudidiomarina</taxon>
    </lineage>
</organism>
<dbReference type="EMBL" id="PIQJ01000001">
    <property type="protein sequence ID" value="RZQ56100.1"/>
    <property type="molecule type" value="Genomic_DNA"/>
</dbReference>
<proteinExistence type="predicted"/>
<sequence length="156" mass="16242">MFPKRQIPSPQQQRGAALAVAVFIIVVMGLIGMAMVRILGDASSATVSEVLGARAQAAARSGAETLLVELFPLGSANADINVCPTRTSGVPTSVVVQTSYTIDGLANCDTTVLCDQAELTAPYTGVHFRILAQGSCSAGDMNYSKEIMLEASDGVY</sequence>